<dbReference type="InterPro" id="IPR041268">
    <property type="entry name" value="HU-CCDC81_bac_2"/>
</dbReference>
<dbReference type="GO" id="GO:0051301">
    <property type="term" value="P:cell division"/>
    <property type="evidence" value="ECO:0007669"/>
    <property type="project" value="UniProtKB-KW"/>
</dbReference>
<evidence type="ECO:0000313" key="3">
    <source>
        <dbReference type="Proteomes" id="UP001496674"/>
    </source>
</evidence>
<dbReference type="SUPFAM" id="SSF110997">
    <property type="entry name" value="Sporulation related repeat"/>
    <property type="match status" value="1"/>
</dbReference>
<proteinExistence type="predicted"/>
<sequence length="363" mass="40536">MIELLKHTEALLLENDCVIIPGFGGFVSHYTSAKWIEDEGVFLPPTRTIGFNPQLKMNDGLLVQSYMTAYCTDFSDASKLVEKAVNELVYVLNRDGKVEMHGIGDMFFTIHNTLQFKPYEDGLLTPYLYGLSSFEIDKLDDLVKPNNEISETRLPNSEVFEIRVSRSLLRTSVAVAAAIILFFFMSTPIENTYVESNSYAQLIPSELLRTNDSQSDVTPNTKFTQVESTLNNIDSENSDDANTPIDAATAQNKRDQLKPKAIREVVIPKKVAEKKVVTTNSVQQTATKGSYHIIIASVMNRADAQEIVNNLKSKGYSGASYIEGTKRIRVSIMSFANDSEANTKLSQLKKNSNFKDAWVLTNN</sequence>
<keyword evidence="3" id="KW-1185">Reference proteome</keyword>
<dbReference type="RefSeq" id="WP_353333606.1">
    <property type="nucleotide sequence ID" value="NZ_AP028055.1"/>
</dbReference>
<evidence type="ECO:0000259" key="1">
    <source>
        <dbReference type="PROSITE" id="PS51724"/>
    </source>
</evidence>
<dbReference type="Pfam" id="PF18174">
    <property type="entry name" value="HU-CCDC81_bac_1"/>
    <property type="match status" value="1"/>
</dbReference>
<dbReference type="InterPro" id="IPR007730">
    <property type="entry name" value="SPOR-like_dom"/>
</dbReference>
<keyword evidence="2" id="KW-0132">Cell division</keyword>
<accession>A0ABM8I954</accession>
<dbReference type="Proteomes" id="UP001496674">
    <property type="component" value="Chromosome"/>
</dbReference>
<feature type="domain" description="SPOR" evidence="1">
    <location>
        <begin position="285"/>
        <end position="361"/>
    </location>
</feature>
<dbReference type="Pfam" id="PF18175">
    <property type="entry name" value="HU-CCDC81_bac_2"/>
    <property type="match status" value="1"/>
</dbReference>
<dbReference type="PROSITE" id="PS51724">
    <property type="entry name" value="SPOR"/>
    <property type="match status" value="1"/>
</dbReference>
<protein>
    <submittedName>
        <fullName evidence="2">Cell division protein</fullName>
    </submittedName>
</protein>
<dbReference type="InterPro" id="IPR040495">
    <property type="entry name" value="HU-CCDC81_bac_1"/>
</dbReference>
<keyword evidence="2" id="KW-0131">Cell cycle</keyword>
<dbReference type="Pfam" id="PF05036">
    <property type="entry name" value="SPOR"/>
    <property type="match status" value="1"/>
</dbReference>
<reference evidence="2 3" key="1">
    <citation type="submission" date="2023-04" db="EMBL/GenBank/DDBJ databases">
        <title>Draft genome sequence of acteroides sedimenti strain YN3PY1.</title>
        <authorList>
            <person name="Yoshida N."/>
        </authorList>
    </citation>
    <scope>NUCLEOTIDE SEQUENCE [LARGE SCALE GENOMIC DNA]</scope>
    <source>
        <strain evidence="2 3">YN3PY1</strain>
    </source>
</reference>
<evidence type="ECO:0000313" key="2">
    <source>
        <dbReference type="EMBL" id="BEG98570.1"/>
    </source>
</evidence>
<dbReference type="Gene3D" id="3.30.70.1070">
    <property type="entry name" value="Sporulation related repeat"/>
    <property type="match status" value="1"/>
</dbReference>
<gene>
    <name evidence="2" type="ORF">BSYN_08350</name>
</gene>
<organism evidence="2 3">
    <name type="scientific">Bacteroides sedimenti</name>
    <dbReference type="NCBI Taxonomy" id="2136147"/>
    <lineage>
        <taxon>Bacteria</taxon>
        <taxon>Pseudomonadati</taxon>
        <taxon>Bacteroidota</taxon>
        <taxon>Bacteroidia</taxon>
        <taxon>Bacteroidales</taxon>
        <taxon>Bacteroidaceae</taxon>
        <taxon>Bacteroides</taxon>
    </lineage>
</organism>
<dbReference type="InterPro" id="IPR036680">
    <property type="entry name" value="SPOR-like_sf"/>
</dbReference>
<dbReference type="EMBL" id="AP028055">
    <property type="protein sequence ID" value="BEG98570.1"/>
    <property type="molecule type" value="Genomic_DNA"/>
</dbReference>
<name>A0ABM8I954_9BACE</name>